<keyword evidence="2" id="KW-1185">Reference proteome</keyword>
<name>A0AAN9K8P3_CANGL</name>
<sequence length="219" mass="25156">MTVLKSSSFLCSSDSDKPMLIDLLRYAVDDDFHINIAVIVETLAKSLFRTTNILNTWGLDLFHLKEKQKGYHTIHVKFPTTKEPMGASNLKDIHMGWFWSSSVAHLKENNPLTFGFGYTDPDCPRIMVRTDYFTSEYLFCNSHHRILFGILTPSGHFLSDSLSQDIPSKNAQVLREKCEEPHLLLFVLFLTEFARFLGSFCNFFLESEPFLLSLQSQCL</sequence>
<protein>
    <submittedName>
        <fullName evidence="1">Uncharacterized protein</fullName>
    </submittedName>
</protein>
<comment type="caution">
    <text evidence="1">The sequence shown here is derived from an EMBL/GenBank/DDBJ whole genome shotgun (WGS) entry which is preliminary data.</text>
</comment>
<dbReference type="AlphaFoldDB" id="A0AAN9K8P3"/>
<reference evidence="1 2" key="1">
    <citation type="submission" date="2024-01" db="EMBL/GenBank/DDBJ databases">
        <title>The genomes of 5 underutilized Papilionoideae crops provide insights into root nodulation and disease resistanc.</title>
        <authorList>
            <person name="Jiang F."/>
        </authorList>
    </citation>
    <scope>NUCLEOTIDE SEQUENCE [LARGE SCALE GENOMIC DNA]</scope>
    <source>
        <strain evidence="1">LVBAO_FW01</strain>
        <tissue evidence="1">Leaves</tissue>
    </source>
</reference>
<dbReference type="Proteomes" id="UP001367508">
    <property type="component" value="Unassembled WGS sequence"/>
</dbReference>
<evidence type="ECO:0000313" key="2">
    <source>
        <dbReference type="Proteomes" id="UP001367508"/>
    </source>
</evidence>
<gene>
    <name evidence="1" type="ORF">VNO77_37269</name>
</gene>
<proteinExistence type="predicted"/>
<evidence type="ECO:0000313" key="1">
    <source>
        <dbReference type="EMBL" id="KAK7312975.1"/>
    </source>
</evidence>
<dbReference type="EMBL" id="JAYMYQ010000009">
    <property type="protein sequence ID" value="KAK7312975.1"/>
    <property type="molecule type" value="Genomic_DNA"/>
</dbReference>
<accession>A0AAN9K8P3</accession>
<organism evidence="1 2">
    <name type="scientific">Canavalia gladiata</name>
    <name type="common">Sword bean</name>
    <name type="synonym">Dolichos gladiatus</name>
    <dbReference type="NCBI Taxonomy" id="3824"/>
    <lineage>
        <taxon>Eukaryota</taxon>
        <taxon>Viridiplantae</taxon>
        <taxon>Streptophyta</taxon>
        <taxon>Embryophyta</taxon>
        <taxon>Tracheophyta</taxon>
        <taxon>Spermatophyta</taxon>
        <taxon>Magnoliopsida</taxon>
        <taxon>eudicotyledons</taxon>
        <taxon>Gunneridae</taxon>
        <taxon>Pentapetalae</taxon>
        <taxon>rosids</taxon>
        <taxon>fabids</taxon>
        <taxon>Fabales</taxon>
        <taxon>Fabaceae</taxon>
        <taxon>Papilionoideae</taxon>
        <taxon>50 kb inversion clade</taxon>
        <taxon>NPAAA clade</taxon>
        <taxon>indigoferoid/millettioid clade</taxon>
        <taxon>Phaseoleae</taxon>
        <taxon>Canavalia</taxon>
    </lineage>
</organism>